<accession>A0A7Y0T295</accession>
<dbReference type="RefSeq" id="WP_010973640.1">
    <property type="nucleotide sequence ID" value="NZ_CP043963.1"/>
</dbReference>
<comment type="similarity">
    <text evidence="1">Belongs to the ROK (NagC/XylR) family.</text>
</comment>
<gene>
    <name evidence="2" type="ORF">SAMN05428983_4264</name>
</gene>
<dbReference type="Gene3D" id="1.10.10.10">
    <property type="entry name" value="Winged helix-like DNA-binding domain superfamily/Winged helix DNA-binding domain"/>
    <property type="match status" value="1"/>
</dbReference>
<reference evidence="2 3" key="1">
    <citation type="submission" date="2016-10" db="EMBL/GenBank/DDBJ databases">
        <authorList>
            <person name="Varghese N."/>
            <person name="Submissions S."/>
        </authorList>
    </citation>
    <scope>NUCLEOTIDE SEQUENCE [LARGE SCALE GENOMIC DNA]</scope>
    <source>
        <strain evidence="2 3">PDC82</strain>
    </source>
</reference>
<dbReference type="InterPro" id="IPR000600">
    <property type="entry name" value="ROK"/>
</dbReference>
<protein>
    <submittedName>
        <fullName evidence="2">Sugar kinase of the NBD/HSP70 family, may contain an N-terminal HTH domain</fullName>
    </submittedName>
</protein>
<dbReference type="SUPFAM" id="SSF46785">
    <property type="entry name" value="Winged helix' DNA-binding domain"/>
    <property type="match status" value="1"/>
</dbReference>
<dbReference type="SUPFAM" id="SSF53067">
    <property type="entry name" value="Actin-like ATPase domain"/>
    <property type="match status" value="1"/>
</dbReference>
<dbReference type="InterPro" id="IPR043129">
    <property type="entry name" value="ATPase_NBD"/>
</dbReference>
<proteinExistence type="inferred from homology"/>
<dbReference type="Gene3D" id="3.30.420.40">
    <property type="match status" value="2"/>
</dbReference>
<dbReference type="Proteomes" id="UP000198917">
    <property type="component" value="Unassembled WGS sequence"/>
</dbReference>
<evidence type="ECO:0000313" key="3">
    <source>
        <dbReference type="Proteomes" id="UP000198917"/>
    </source>
</evidence>
<dbReference type="PANTHER" id="PTHR18964:SF149">
    <property type="entry name" value="BIFUNCTIONAL UDP-N-ACETYLGLUCOSAMINE 2-EPIMERASE_N-ACETYLMANNOSAMINE KINASE"/>
    <property type="match status" value="1"/>
</dbReference>
<dbReference type="InterPro" id="IPR036390">
    <property type="entry name" value="WH_DNA-bd_sf"/>
</dbReference>
<comment type="caution">
    <text evidence="2">The sequence shown here is derived from an EMBL/GenBank/DDBJ whole genome shotgun (WGS) entry which is preliminary data.</text>
</comment>
<keyword evidence="2" id="KW-0808">Transferase</keyword>
<dbReference type="EMBL" id="FNEW01000005">
    <property type="protein sequence ID" value="SDK21374.1"/>
    <property type="molecule type" value="Genomic_DNA"/>
</dbReference>
<dbReference type="PANTHER" id="PTHR18964">
    <property type="entry name" value="ROK (REPRESSOR, ORF, KINASE) FAMILY"/>
    <property type="match status" value="1"/>
</dbReference>
<dbReference type="OMA" id="WINRAGP"/>
<evidence type="ECO:0000256" key="1">
    <source>
        <dbReference type="ARBA" id="ARBA00006479"/>
    </source>
</evidence>
<organism evidence="2 3">
    <name type="scientific">Agrobacterium fabrum</name>
    <dbReference type="NCBI Taxonomy" id="1176649"/>
    <lineage>
        <taxon>Bacteria</taxon>
        <taxon>Pseudomonadati</taxon>
        <taxon>Pseudomonadota</taxon>
        <taxon>Alphaproteobacteria</taxon>
        <taxon>Hyphomicrobiales</taxon>
        <taxon>Rhizobiaceae</taxon>
        <taxon>Rhizobium/Agrobacterium group</taxon>
        <taxon>Agrobacterium</taxon>
        <taxon>Agrobacterium tumefaciens complex</taxon>
    </lineage>
</organism>
<sequence>MRHAPFEGIGATQVAVLRYLRRRGSASRVEIAELCGVTAAAISMMTRDLLERGVILEGERRQAGRGAPHINLKLNPSVGYALGVHCNRFSVALTLLDFCGDVLGELRCPGRYDTFEDVREEIIEGKAKLLQQADLEDEVLVGAGIAMPTRFRQGASFLDLAQEVVSWSGPDLAASLQKGLGCAVRIENDANAAVMGELTLGNAADHENFVYLYLSEGIGGGIIIGKQLYRGNFGNAGEIGALRARGLTRPSFEDLAEFCAGHSGNVPSDRSPDAWNTYLNSNQELVDTWINRAGPETARLGFSLSAVLAPEAIYVGGSLPRMIREQLCPWLDFSVSDPFEGAKVLQPAILLPEVSAADTVAFGAAAMILHDLPAIANMRSQS</sequence>
<evidence type="ECO:0000313" key="2">
    <source>
        <dbReference type="EMBL" id="SDK21374.1"/>
    </source>
</evidence>
<dbReference type="GeneID" id="1136081"/>
<dbReference type="GO" id="GO:0016301">
    <property type="term" value="F:kinase activity"/>
    <property type="evidence" value="ECO:0007669"/>
    <property type="project" value="UniProtKB-KW"/>
</dbReference>
<dbReference type="AlphaFoldDB" id="A0A7Y0T295"/>
<dbReference type="Pfam" id="PF00480">
    <property type="entry name" value="ROK"/>
    <property type="match status" value="1"/>
</dbReference>
<dbReference type="CDD" id="cd23763">
    <property type="entry name" value="ASKHA_ATPase_ROK"/>
    <property type="match status" value="1"/>
</dbReference>
<name>A0A7Y0T295_9HYPH</name>
<dbReference type="Pfam" id="PF13412">
    <property type="entry name" value="HTH_24"/>
    <property type="match status" value="1"/>
</dbReference>
<keyword evidence="2" id="KW-0418">Kinase</keyword>
<dbReference type="InterPro" id="IPR036388">
    <property type="entry name" value="WH-like_DNA-bd_sf"/>
</dbReference>